<gene>
    <name evidence="12" type="ORF">CES85_4958</name>
</gene>
<feature type="domain" description="PAC" evidence="11">
    <location>
        <begin position="380"/>
        <end position="436"/>
    </location>
</feature>
<accession>A0A248UBX3</accession>
<comment type="subcellular location">
    <subcellularLocation>
        <location evidence="2">Cell membrane</location>
        <topology evidence="2">Multi-pass membrane protein</topology>
    </subcellularLocation>
</comment>
<evidence type="ECO:0000313" key="12">
    <source>
        <dbReference type="EMBL" id="ASV84166.1"/>
    </source>
</evidence>
<evidence type="ECO:0000256" key="9">
    <source>
        <dbReference type="SAM" id="Phobius"/>
    </source>
</evidence>
<dbReference type="SUPFAM" id="SSF47384">
    <property type="entry name" value="Homodimeric domain of signal transducing histidine kinase"/>
    <property type="match status" value="1"/>
</dbReference>
<dbReference type="InterPro" id="IPR001610">
    <property type="entry name" value="PAC"/>
</dbReference>
<dbReference type="AlphaFoldDB" id="A0A248UBX3"/>
<dbReference type="SMART" id="SM00086">
    <property type="entry name" value="PAC"/>
    <property type="match status" value="1"/>
</dbReference>
<evidence type="ECO:0000256" key="2">
    <source>
        <dbReference type="ARBA" id="ARBA00004651"/>
    </source>
</evidence>
<dbReference type="EC" id="2.7.13.3" evidence="3"/>
<dbReference type="EMBL" id="CP022603">
    <property type="protein sequence ID" value="ASV84166.1"/>
    <property type="molecule type" value="Genomic_DNA"/>
</dbReference>
<proteinExistence type="predicted"/>
<evidence type="ECO:0000256" key="8">
    <source>
        <dbReference type="ARBA" id="ARBA00023136"/>
    </source>
</evidence>
<dbReference type="SUPFAM" id="SSF55874">
    <property type="entry name" value="ATPase domain of HSP90 chaperone/DNA topoisomerase II/histidine kinase"/>
    <property type="match status" value="1"/>
</dbReference>
<dbReference type="SUPFAM" id="SSF55785">
    <property type="entry name" value="PYP-like sensor domain (PAS domain)"/>
    <property type="match status" value="1"/>
</dbReference>
<dbReference type="PANTHER" id="PTHR43065:SF42">
    <property type="entry name" value="TWO-COMPONENT SENSOR PPRA"/>
    <property type="match status" value="1"/>
</dbReference>
<dbReference type="InterPro" id="IPR003661">
    <property type="entry name" value="HisK_dim/P_dom"/>
</dbReference>
<keyword evidence="5" id="KW-0597">Phosphoprotein</keyword>
<dbReference type="PROSITE" id="PS50113">
    <property type="entry name" value="PAC"/>
    <property type="match status" value="1"/>
</dbReference>
<evidence type="ECO:0000256" key="4">
    <source>
        <dbReference type="ARBA" id="ARBA00022475"/>
    </source>
</evidence>
<dbReference type="CDD" id="cd12915">
    <property type="entry name" value="PDC2_DGC_like"/>
    <property type="match status" value="1"/>
</dbReference>
<feature type="domain" description="Histidine kinase" evidence="10">
    <location>
        <begin position="449"/>
        <end position="670"/>
    </location>
</feature>
<evidence type="ECO:0000256" key="1">
    <source>
        <dbReference type="ARBA" id="ARBA00000085"/>
    </source>
</evidence>
<dbReference type="GO" id="GO:0005886">
    <property type="term" value="C:plasma membrane"/>
    <property type="evidence" value="ECO:0007669"/>
    <property type="project" value="UniProtKB-SubCell"/>
</dbReference>
<dbReference type="InterPro" id="IPR004358">
    <property type="entry name" value="Sig_transdc_His_kin-like_C"/>
</dbReference>
<dbReference type="InterPro" id="IPR033479">
    <property type="entry name" value="dCache_1"/>
</dbReference>
<comment type="catalytic activity">
    <reaction evidence="1">
        <text>ATP + protein L-histidine = ADP + protein N-phospho-L-histidine.</text>
        <dbReference type="EC" id="2.7.13.3"/>
    </reaction>
</comment>
<evidence type="ECO:0000313" key="13">
    <source>
        <dbReference type="Proteomes" id="UP000215256"/>
    </source>
</evidence>
<feature type="transmembrane region" description="Helical" evidence="9">
    <location>
        <begin position="271"/>
        <end position="296"/>
    </location>
</feature>
<name>A0A248UBX3_9HYPH</name>
<dbReference type="Gene3D" id="3.30.450.20">
    <property type="entry name" value="PAS domain"/>
    <property type="match status" value="2"/>
</dbReference>
<dbReference type="PRINTS" id="PR00344">
    <property type="entry name" value="BCTRLSENSOR"/>
</dbReference>
<dbReference type="SMART" id="SM00388">
    <property type="entry name" value="HisKA"/>
    <property type="match status" value="1"/>
</dbReference>
<dbReference type="PANTHER" id="PTHR43065">
    <property type="entry name" value="SENSOR HISTIDINE KINASE"/>
    <property type="match status" value="1"/>
</dbReference>
<dbReference type="KEGG" id="och:CES85_4958"/>
<keyword evidence="7 9" id="KW-1133">Transmembrane helix</keyword>
<dbReference type="InterPro" id="IPR035965">
    <property type="entry name" value="PAS-like_dom_sf"/>
</dbReference>
<keyword evidence="4" id="KW-1003">Cell membrane</keyword>
<reference evidence="12 13" key="1">
    <citation type="submission" date="2017-07" db="EMBL/GenBank/DDBJ databases">
        <title>Phylogenetic study on the rhizospheric bacterium Ochrobactrum sp. A44.</title>
        <authorList>
            <person name="Krzyzanowska D.M."/>
            <person name="Ossowicki A."/>
            <person name="Rajewska M."/>
            <person name="Maciag T."/>
            <person name="Kaczynski Z."/>
            <person name="Czerwicka M."/>
            <person name="Jafra S."/>
        </authorList>
    </citation>
    <scope>NUCLEOTIDE SEQUENCE [LARGE SCALE GENOMIC DNA]</scope>
    <source>
        <strain evidence="12 13">A44</strain>
    </source>
</reference>
<dbReference type="CDD" id="cd12914">
    <property type="entry name" value="PDC1_DGC_like"/>
    <property type="match status" value="1"/>
</dbReference>
<evidence type="ECO:0000256" key="6">
    <source>
        <dbReference type="ARBA" id="ARBA00022692"/>
    </source>
</evidence>
<dbReference type="SMART" id="SM00387">
    <property type="entry name" value="HATPase_c"/>
    <property type="match status" value="1"/>
</dbReference>
<dbReference type="InterPro" id="IPR005467">
    <property type="entry name" value="His_kinase_dom"/>
</dbReference>
<dbReference type="InterPro" id="IPR036890">
    <property type="entry name" value="HATPase_C_sf"/>
</dbReference>
<keyword evidence="6 9" id="KW-0812">Transmembrane</keyword>
<dbReference type="GO" id="GO:0000155">
    <property type="term" value="F:phosphorelay sensor kinase activity"/>
    <property type="evidence" value="ECO:0007669"/>
    <property type="project" value="InterPro"/>
</dbReference>
<dbReference type="InterPro" id="IPR036097">
    <property type="entry name" value="HisK_dim/P_sf"/>
</dbReference>
<evidence type="ECO:0000259" key="11">
    <source>
        <dbReference type="PROSITE" id="PS50113"/>
    </source>
</evidence>
<dbReference type="Gene3D" id="1.10.287.130">
    <property type="match status" value="1"/>
</dbReference>
<sequence>MRFYWLASVIVVLIASVGAGTMIQRDYNRRMNVAAQQAMSLAQALAEHTTQVFTKLEVLSWALIEDQSDRIVDDSLLSEVMRRRAAAEPAVLGIAIVSKRGRIVASGLEKYAINSDVGGQADYLVLSRNDAPPVYISKPYRWNTGLPAAPSKWVMSYARRINDQSGNFDGYVLIIINEAYLYGFYSRLGELPDLVLGLVGTDGIVRASNDESAIGREIPRFIEDYVEKGNGIQTNVADQAGIRRVFANYQSAVTPLVAYVGLPSTPLYRAWIASSSIIVSALIALFTALVALGFVLSKYVKNRGSLMSAVLDALDQRREREFLETIVNTGAVLMIVTDSIGQVIVTNHAIRALFPELNDAQSKTDFFPDVLGKPLVTVLDNLPWQGVNNIVLNDGRKRALSWSVSPILTHDGTIKNLIAVGLDITERREAELAIYQSGKLITLGEVATGIAHEINQPLATLSMAIFNLQTRDTQGTLDETTIREGLALAASQIDRAAKIVRHMRVYGHRSDGKLQPLDPVDAIEGVLTIIGAQIEKQGIAVRRRYNQNEYLVAAELVLLEQILLNLILNARDAVLDKTGDQKTTDEFIEISVSEWSEETICINVKDSGPGISAAIIDRVFEPFFTTKQVGQGTGLGLSLSYGMAREMGGQLRVRNSEAGAEFRLILNRAS</sequence>
<protein>
    <recommendedName>
        <fullName evidence="3">histidine kinase</fullName>
        <ecNumber evidence="3">2.7.13.3</ecNumber>
    </recommendedName>
</protein>
<evidence type="ECO:0000259" key="10">
    <source>
        <dbReference type="PROSITE" id="PS50109"/>
    </source>
</evidence>
<dbReference type="Proteomes" id="UP000215256">
    <property type="component" value="Chromosome 2"/>
</dbReference>
<dbReference type="PROSITE" id="PS50109">
    <property type="entry name" value="HIS_KIN"/>
    <property type="match status" value="1"/>
</dbReference>
<dbReference type="Pfam" id="PF02518">
    <property type="entry name" value="HATPase_c"/>
    <property type="match status" value="1"/>
</dbReference>
<keyword evidence="8 9" id="KW-0472">Membrane</keyword>
<dbReference type="InterPro" id="IPR003594">
    <property type="entry name" value="HATPase_dom"/>
</dbReference>
<evidence type="ECO:0000256" key="3">
    <source>
        <dbReference type="ARBA" id="ARBA00012438"/>
    </source>
</evidence>
<dbReference type="Pfam" id="PF02743">
    <property type="entry name" value="dCache_1"/>
    <property type="match status" value="1"/>
</dbReference>
<dbReference type="Gene3D" id="3.30.565.10">
    <property type="entry name" value="Histidine kinase-like ATPase, C-terminal domain"/>
    <property type="match status" value="1"/>
</dbReference>
<dbReference type="CDD" id="cd00082">
    <property type="entry name" value="HisKA"/>
    <property type="match status" value="1"/>
</dbReference>
<evidence type="ECO:0000256" key="7">
    <source>
        <dbReference type="ARBA" id="ARBA00022989"/>
    </source>
</evidence>
<organism evidence="12 13">
    <name type="scientific">Ochrobactrum quorumnocens</name>
    <dbReference type="NCBI Taxonomy" id="271865"/>
    <lineage>
        <taxon>Bacteria</taxon>
        <taxon>Pseudomonadati</taxon>
        <taxon>Pseudomonadota</taxon>
        <taxon>Alphaproteobacteria</taxon>
        <taxon>Hyphomicrobiales</taxon>
        <taxon>Brucellaceae</taxon>
        <taxon>Brucella/Ochrobactrum group</taxon>
        <taxon>Ochrobactrum</taxon>
    </lineage>
</organism>
<evidence type="ECO:0000256" key="5">
    <source>
        <dbReference type="ARBA" id="ARBA00022553"/>
    </source>
</evidence>
<dbReference type="InterPro" id="IPR000700">
    <property type="entry name" value="PAS-assoc_C"/>
</dbReference>